<dbReference type="GeneID" id="65093697"/>
<comment type="caution">
    <text evidence="1">The sequence shown here is derived from an EMBL/GenBank/DDBJ whole genome shotgun (WGS) entry which is preliminary data.</text>
</comment>
<dbReference type="Proteomes" id="UP000184255">
    <property type="component" value="Unassembled WGS sequence"/>
</dbReference>
<proteinExistence type="predicted"/>
<dbReference type="EMBL" id="FCQH01000020">
    <property type="protein sequence ID" value="CVL07569.1"/>
    <property type="molecule type" value="Genomic_DNA"/>
</dbReference>
<gene>
    <name evidence="1" type="ORF">FMAN_14450</name>
</gene>
<accession>A0A1L7UAY0</accession>
<protein>
    <submittedName>
        <fullName evidence="1">Uncharacterized protein</fullName>
    </submittedName>
</protein>
<dbReference type="VEuPathDB" id="FungiDB:FMAN_14450"/>
<organism evidence="1 2">
    <name type="scientific">Fusarium mangiferae</name>
    <name type="common">Mango malformation disease fungus</name>
    <dbReference type="NCBI Taxonomy" id="192010"/>
    <lineage>
        <taxon>Eukaryota</taxon>
        <taxon>Fungi</taxon>
        <taxon>Dikarya</taxon>
        <taxon>Ascomycota</taxon>
        <taxon>Pezizomycotina</taxon>
        <taxon>Sordariomycetes</taxon>
        <taxon>Hypocreomycetidae</taxon>
        <taxon>Hypocreales</taxon>
        <taxon>Nectriaceae</taxon>
        <taxon>Fusarium</taxon>
        <taxon>Fusarium fujikuroi species complex</taxon>
    </lineage>
</organism>
<dbReference type="RefSeq" id="XP_041690557.1">
    <property type="nucleotide sequence ID" value="XM_041825147.1"/>
</dbReference>
<keyword evidence="2" id="KW-1185">Reference proteome</keyword>
<dbReference type="AlphaFoldDB" id="A0A1L7UAY0"/>
<sequence>MAAFWYPYNSTCQCWDIGLFNSDFTAARHKTSNITLIDFYDKPPSPAVKFGVFTCPAGAYSAKMSTYGSCGPLSVTPASAPLVKGTSALLTCRTVKAEYAIQNSKGTFDCYKGLSKAKYHYQYLSTFTLYDLVDFPTPKEKE</sequence>
<reference evidence="2" key="1">
    <citation type="journal article" date="2016" name="Genome Biol. Evol.">
        <title>Comparative 'omics' of the Fusarium fujikuroi species complex highlights differences in genetic potential and metabolite synthesis.</title>
        <authorList>
            <person name="Niehaus E.-M."/>
            <person name="Muensterkoetter M."/>
            <person name="Proctor R.H."/>
            <person name="Brown D.W."/>
            <person name="Sharon A."/>
            <person name="Idan Y."/>
            <person name="Oren-Young L."/>
            <person name="Sieber C.M."/>
            <person name="Novak O."/>
            <person name="Pencik A."/>
            <person name="Tarkowska D."/>
            <person name="Hromadova K."/>
            <person name="Freeman S."/>
            <person name="Maymon M."/>
            <person name="Elazar M."/>
            <person name="Youssef S.A."/>
            <person name="El-Shabrawy E.S.M."/>
            <person name="Shalaby A.B.A."/>
            <person name="Houterman P."/>
            <person name="Brock N.L."/>
            <person name="Burkhardt I."/>
            <person name="Tsavkelova E.A."/>
            <person name="Dickschat J.S."/>
            <person name="Galuszka P."/>
            <person name="Gueldener U."/>
            <person name="Tudzynski B."/>
        </authorList>
    </citation>
    <scope>NUCLEOTIDE SEQUENCE [LARGE SCALE GENOMIC DNA]</scope>
    <source>
        <strain evidence="2">MRC7560</strain>
    </source>
</reference>
<evidence type="ECO:0000313" key="2">
    <source>
        <dbReference type="Proteomes" id="UP000184255"/>
    </source>
</evidence>
<name>A0A1L7UAY0_FUSMA</name>
<evidence type="ECO:0000313" key="1">
    <source>
        <dbReference type="EMBL" id="CVL07569.1"/>
    </source>
</evidence>